<name>A0A9X2P761_9BACT</name>
<organism evidence="1 2">
    <name type="scientific">Aquiflexum gelatinilyticum</name>
    <dbReference type="NCBI Taxonomy" id="2961943"/>
    <lineage>
        <taxon>Bacteria</taxon>
        <taxon>Pseudomonadati</taxon>
        <taxon>Bacteroidota</taxon>
        <taxon>Cytophagia</taxon>
        <taxon>Cytophagales</taxon>
        <taxon>Cyclobacteriaceae</taxon>
        <taxon>Aquiflexum</taxon>
    </lineage>
</organism>
<evidence type="ECO:0008006" key="3">
    <source>
        <dbReference type="Google" id="ProtNLM"/>
    </source>
</evidence>
<comment type="caution">
    <text evidence="1">The sequence shown here is derived from an EMBL/GenBank/DDBJ whole genome shotgun (WGS) entry which is preliminary data.</text>
</comment>
<gene>
    <name evidence="1" type="ORF">NU887_06960</name>
</gene>
<evidence type="ECO:0000313" key="1">
    <source>
        <dbReference type="EMBL" id="MCR9014772.1"/>
    </source>
</evidence>
<protein>
    <recommendedName>
        <fullName evidence="3">Glycosyltransferase</fullName>
    </recommendedName>
</protein>
<dbReference type="Gene3D" id="3.40.50.2000">
    <property type="entry name" value="Glycogen Phosphorylase B"/>
    <property type="match status" value="2"/>
</dbReference>
<keyword evidence="2" id="KW-1185">Reference proteome</keyword>
<accession>A0A9X2P761</accession>
<dbReference type="AlphaFoldDB" id="A0A9X2P761"/>
<dbReference type="RefSeq" id="WP_258422652.1">
    <property type="nucleotide sequence ID" value="NZ_JANSUY010000003.1"/>
</dbReference>
<dbReference type="EMBL" id="JANSUY010000003">
    <property type="protein sequence ID" value="MCR9014772.1"/>
    <property type="molecule type" value="Genomic_DNA"/>
</dbReference>
<dbReference type="SUPFAM" id="SSF53756">
    <property type="entry name" value="UDP-Glycosyltransferase/glycogen phosphorylase"/>
    <property type="match status" value="1"/>
</dbReference>
<dbReference type="Proteomes" id="UP001142175">
    <property type="component" value="Unassembled WGS sequence"/>
</dbReference>
<reference evidence="1" key="1">
    <citation type="submission" date="2022-08" db="EMBL/GenBank/DDBJ databases">
        <authorList>
            <person name="Zhang D."/>
        </authorList>
    </citation>
    <scope>NUCLEOTIDE SEQUENCE</scope>
    <source>
        <strain evidence="1">XJ19-11</strain>
    </source>
</reference>
<sequence length="351" mass="41141">MKKKFYISSLGLSPSGLENEFFQLKKRSIHREIFHLFFLKMGLDRFYFWDNQVLEVLKKIDDLEFDLIIINEIKSAPLLKRLKKSRTKIILDAHEYSPENFEDDWLWRFLYKKYYQRLCDRYLNQFDIITTVSVGIANLYKLNYDVDPIVVKSASEYYEKLEPQPVGEKIKIIHHGIVSSSRSLELLIQIARELGDGYELYLMLVYRSSTKHIFRDLISKSKDLNNVKFLTPVKREQIIEFCNQFDIGIIFFPPKNSNLKHALPNKFFEMIQSRLVLSVGPDEEMSGIVKDYSLGVVSESWDPKVMARSISGLNKDQIFKLKLNVHDSSKYLSSDGEMEKFNNAIESLISK</sequence>
<proteinExistence type="predicted"/>
<evidence type="ECO:0000313" key="2">
    <source>
        <dbReference type="Proteomes" id="UP001142175"/>
    </source>
</evidence>